<name>A0A3M9MS08_9BACT</name>
<dbReference type="PANTHER" id="PTHR21363">
    <property type="entry name" value="PREPHENATE DEHYDROGENASE"/>
    <property type="match status" value="1"/>
</dbReference>
<dbReference type="GO" id="GO:0070403">
    <property type="term" value="F:NAD+ binding"/>
    <property type="evidence" value="ECO:0007669"/>
    <property type="project" value="InterPro"/>
</dbReference>
<dbReference type="Pfam" id="PF02153">
    <property type="entry name" value="PDH_N"/>
    <property type="match status" value="1"/>
</dbReference>
<dbReference type="RefSeq" id="WP_123134940.1">
    <property type="nucleotide sequence ID" value="NZ_RJJE01000017.1"/>
</dbReference>
<dbReference type="GO" id="GO:0006571">
    <property type="term" value="P:tyrosine biosynthetic process"/>
    <property type="evidence" value="ECO:0007669"/>
    <property type="project" value="InterPro"/>
</dbReference>
<protein>
    <submittedName>
        <fullName evidence="3">Prephenate dehydrogenase</fullName>
        <ecNumber evidence="3">1.3.1.12</ecNumber>
    </submittedName>
</protein>
<dbReference type="Proteomes" id="UP000271010">
    <property type="component" value="Unassembled WGS sequence"/>
</dbReference>
<dbReference type="GO" id="GO:0004665">
    <property type="term" value="F:prephenate dehydrogenase (NADP+) activity"/>
    <property type="evidence" value="ECO:0007669"/>
    <property type="project" value="InterPro"/>
</dbReference>
<comment type="caution">
    <text evidence="3">The sequence shown here is derived from an EMBL/GenBank/DDBJ whole genome shotgun (WGS) entry which is preliminary data.</text>
</comment>
<gene>
    <name evidence="3" type="ORF">EFA69_19875</name>
</gene>
<dbReference type="InterPro" id="IPR008927">
    <property type="entry name" value="6-PGluconate_DH-like_C_sf"/>
</dbReference>
<dbReference type="GO" id="GO:0008977">
    <property type="term" value="F:prephenate dehydrogenase (NAD+) activity"/>
    <property type="evidence" value="ECO:0007669"/>
    <property type="project" value="UniProtKB-EC"/>
</dbReference>
<keyword evidence="1 3" id="KW-0560">Oxidoreductase</keyword>
<reference evidence="3 4" key="1">
    <citation type="submission" date="2018-11" db="EMBL/GenBank/DDBJ databases">
        <title>Rufibacter latericius sp. nov., isolated from water in Baiyang Lake.</title>
        <authorList>
            <person name="Yang Y."/>
        </authorList>
    </citation>
    <scope>NUCLEOTIDE SEQUENCE [LARGE SCALE GENOMIC DNA]</scope>
    <source>
        <strain evidence="3 4">MCC P1</strain>
    </source>
</reference>
<dbReference type="PROSITE" id="PS51176">
    <property type="entry name" value="PDH_ADH"/>
    <property type="match status" value="1"/>
</dbReference>
<dbReference type="SUPFAM" id="SSF48179">
    <property type="entry name" value="6-phosphogluconate dehydrogenase C-terminal domain-like"/>
    <property type="match status" value="1"/>
</dbReference>
<dbReference type="EMBL" id="RJJE01000017">
    <property type="protein sequence ID" value="RNI28312.1"/>
    <property type="molecule type" value="Genomic_DNA"/>
</dbReference>
<dbReference type="InterPro" id="IPR046826">
    <property type="entry name" value="PDH_N"/>
</dbReference>
<evidence type="ECO:0000313" key="4">
    <source>
        <dbReference type="Proteomes" id="UP000271010"/>
    </source>
</evidence>
<organism evidence="3 4">
    <name type="scientific">Rufibacter immobilis</name>
    <dbReference type="NCBI Taxonomy" id="1348778"/>
    <lineage>
        <taxon>Bacteria</taxon>
        <taxon>Pseudomonadati</taxon>
        <taxon>Bacteroidota</taxon>
        <taxon>Cytophagia</taxon>
        <taxon>Cytophagales</taxon>
        <taxon>Hymenobacteraceae</taxon>
        <taxon>Rufibacter</taxon>
    </lineage>
</organism>
<keyword evidence="4" id="KW-1185">Reference proteome</keyword>
<dbReference type="EC" id="1.3.1.12" evidence="3"/>
<evidence type="ECO:0000256" key="1">
    <source>
        <dbReference type="ARBA" id="ARBA00023002"/>
    </source>
</evidence>
<dbReference type="Gene3D" id="1.10.3660.10">
    <property type="entry name" value="6-phosphogluconate dehydrogenase C-terminal like domain"/>
    <property type="match status" value="1"/>
</dbReference>
<sequence length="291" mass="31623">MKTISIVGTGLIGGSAALDLRKAGNVRELIGVDQNPEHAARAVELGLVDRILPLQEAAAVSDVLLVAIPVSAIQKLLPSLLDMLPPQAVVIDLGSTKSLLCEAVRQHPNRAQFVAAHPIAGTEYSGPTAALEGLYQGKMNIICEKELSSEHALHTAQEVFSTLGLKTIYMQPEEHDKHVAYVSHLSHVSSFLLGLTVLDVEKDERNIFTLAGSGFASTVRLAKSSPDMWAPIFEQNAHFLSHALAEYIKHLQRFQECLQSGQTQELYQMMQQANQIRPVLDGIAQVSPVVK</sequence>
<evidence type="ECO:0000313" key="3">
    <source>
        <dbReference type="EMBL" id="RNI28312.1"/>
    </source>
</evidence>
<feature type="domain" description="Prephenate/arogenate dehydrogenase" evidence="2">
    <location>
        <begin position="2"/>
        <end position="288"/>
    </location>
</feature>
<dbReference type="Pfam" id="PF20463">
    <property type="entry name" value="PDH_C"/>
    <property type="match status" value="1"/>
</dbReference>
<evidence type="ECO:0000259" key="2">
    <source>
        <dbReference type="PROSITE" id="PS51176"/>
    </source>
</evidence>
<dbReference type="Gene3D" id="3.40.50.720">
    <property type="entry name" value="NAD(P)-binding Rossmann-like Domain"/>
    <property type="match status" value="1"/>
</dbReference>
<dbReference type="InterPro" id="IPR050812">
    <property type="entry name" value="Preph/Arog_dehydrog"/>
</dbReference>
<proteinExistence type="predicted"/>
<dbReference type="NCBIfam" id="NF006307">
    <property type="entry name" value="PRK08507.1"/>
    <property type="match status" value="1"/>
</dbReference>
<dbReference type="OrthoDB" id="9802008at2"/>
<accession>A0A3M9MS08</accession>
<dbReference type="InterPro" id="IPR003099">
    <property type="entry name" value="Prephen_DH"/>
</dbReference>
<dbReference type="PANTHER" id="PTHR21363:SF0">
    <property type="entry name" value="PREPHENATE DEHYDROGENASE [NADP(+)]"/>
    <property type="match status" value="1"/>
</dbReference>
<dbReference type="InterPro" id="IPR046825">
    <property type="entry name" value="PDH_C"/>
</dbReference>
<dbReference type="SUPFAM" id="SSF51735">
    <property type="entry name" value="NAD(P)-binding Rossmann-fold domains"/>
    <property type="match status" value="1"/>
</dbReference>
<dbReference type="AlphaFoldDB" id="A0A3M9MS08"/>
<dbReference type="InterPro" id="IPR036291">
    <property type="entry name" value="NAD(P)-bd_dom_sf"/>
</dbReference>
<dbReference type="FunFam" id="3.40.50.720:FF:000208">
    <property type="entry name" value="Prephenate dehydrogenase"/>
    <property type="match status" value="1"/>
</dbReference>